<dbReference type="InterPro" id="IPR036291">
    <property type="entry name" value="NAD(P)-bd_dom_sf"/>
</dbReference>
<feature type="domain" description="NAD-dependent epimerase/dehydratase" evidence="2">
    <location>
        <begin position="4"/>
        <end position="230"/>
    </location>
</feature>
<dbReference type="EMBL" id="FQWH01000003">
    <property type="protein sequence ID" value="SHG60105.1"/>
    <property type="molecule type" value="Genomic_DNA"/>
</dbReference>
<reference evidence="3 4" key="1">
    <citation type="submission" date="2016-11" db="EMBL/GenBank/DDBJ databases">
        <authorList>
            <person name="Jaros S."/>
            <person name="Januszkiewicz K."/>
            <person name="Wedrychowicz H."/>
        </authorList>
    </citation>
    <scope>NUCLEOTIDE SEQUENCE [LARGE SCALE GENOMIC DNA]</scope>
    <source>
        <strain evidence="3 4">DSM 6792</strain>
    </source>
</reference>
<evidence type="ECO:0000259" key="2">
    <source>
        <dbReference type="Pfam" id="PF01370"/>
    </source>
</evidence>
<dbReference type="Pfam" id="PF01370">
    <property type="entry name" value="Epimerase"/>
    <property type="match status" value="1"/>
</dbReference>
<organism evidence="3 4">
    <name type="scientific">Flavobacterium johnsoniae</name>
    <name type="common">Cytophaga johnsonae</name>
    <dbReference type="NCBI Taxonomy" id="986"/>
    <lineage>
        <taxon>Bacteria</taxon>
        <taxon>Pseudomonadati</taxon>
        <taxon>Bacteroidota</taxon>
        <taxon>Flavobacteriia</taxon>
        <taxon>Flavobacteriales</taxon>
        <taxon>Flavobacteriaceae</taxon>
        <taxon>Flavobacterium</taxon>
    </lineage>
</organism>
<dbReference type="CDD" id="cd08946">
    <property type="entry name" value="SDR_e"/>
    <property type="match status" value="1"/>
</dbReference>
<evidence type="ECO:0000256" key="1">
    <source>
        <dbReference type="ARBA" id="ARBA00007637"/>
    </source>
</evidence>
<dbReference type="Proteomes" id="UP000184112">
    <property type="component" value="Unassembled WGS sequence"/>
</dbReference>
<name>A0A1M5L592_FLAJO</name>
<dbReference type="RefSeq" id="WP_073409046.1">
    <property type="nucleotide sequence ID" value="NZ_FQWH01000003.1"/>
</dbReference>
<accession>A0A1M5L592</accession>
<dbReference type="Gene3D" id="3.40.50.720">
    <property type="entry name" value="NAD(P)-binding Rossmann-like Domain"/>
    <property type="match status" value="1"/>
</dbReference>
<protein>
    <submittedName>
        <fullName evidence="3">Nucleoside-diphosphate-sugar epimerase</fullName>
    </submittedName>
</protein>
<dbReference type="SUPFAM" id="SSF51735">
    <property type="entry name" value="NAD(P)-binding Rossmann-fold domains"/>
    <property type="match status" value="1"/>
</dbReference>
<dbReference type="PANTHER" id="PTHR43000">
    <property type="entry name" value="DTDP-D-GLUCOSE 4,6-DEHYDRATASE-RELATED"/>
    <property type="match status" value="1"/>
</dbReference>
<sequence length="305" mass="35230">MHKVLVTGITGFLGSHIAENLTNNNISVLGLKRKSSNIWRCKEFSKKIEWIDIDEEGLYTNELKQHSFDTIIHSAWIGVESDDRNDWTKQSENLIFFVKLLEVAKEVGVKKVVFLGSQAEYGIVNNKINEDFPSNALNAYAGTKLGCLEIMKSFCYSNEINWVWLRLFSVFGEKENLNWLIPSLVNSMLKDSEMDFTFGEQKYAYMYAKDFAEIIRKIVIMKVDSGIYNISSNESRTIKSLIQNIRDYINPKFILNFGALNYREGQSMYMEGNIEKISSQIGKIEFSDFDIALRNTLKYYLNRLS</sequence>
<gene>
    <name evidence="3" type="ORF">SAMN05444388_103338</name>
</gene>
<dbReference type="InterPro" id="IPR001509">
    <property type="entry name" value="Epimerase_deHydtase"/>
</dbReference>
<proteinExistence type="inferred from homology"/>
<evidence type="ECO:0000313" key="3">
    <source>
        <dbReference type="EMBL" id="SHG60105.1"/>
    </source>
</evidence>
<evidence type="ECO:0000313" key="4">
    <source>
        <dbReference type="Proteomes" id="UP000184112"/>
    </source>
</evidence>
<dbReference type="AlphaFoldDB" id="A0A1M5L592"/>
<comment type="similarity">
    <text evidence="1">Belongs to the NAD(P)-dependent epimerase/dehydratase family.</text>
</comment>